<dbReference type="Pfam" id="PF13443">
    <property type="entry name" value="HTH_26"/>
    <property type="match status" value="1"/>
</dbReference>
<dbReference type="AlphaFoldDB" id="A0AAF0YJY9"/>
<dbReference type="SUPFAM" id="SSF47413">
    <property type="entry name" value="lambda repressor-like DNA-binding domains"/>
    <property type="match status" value="1"/>
</dbReference>
<keyword evidence="3" id="KW-1185">Reference proteome</keyword>
<accession>A0AAF0YJY9</accession>
<dbReference type="EMBL" id="CP136964">
    <property type="protein sequence ID" value="WOS96780.1"/>
    <property type="molecule type" value="Genomic_DNA"/>
</dbReference>
<dbReference type="KEGG" id="nmy:CJ229_003275"/>
<evidence type="ECO:0000313" key="3">
    <source>
        <dbReference type="Proteomes" id="UP000243626"/>
    </source>
</evidence>
<name>A0AAF0YJY9_9STAP</name>
<dbReference type="CDD" id="cd00093">
    <property type="entry name" value="HTH_XRE"/>
    <property type="match status" value="1"/>
</dbReference>
<organism evidence="2 3">
    <name type="scientific">Nosocomiicoccus massiliensis</name>
    <dbReference type="NCBI Taxonomy" id="1232430"/>
    <lineage>
        <taxon>Bacteria</taxon>
        <taxon>Bacillati</taxon>
        <taxon>Bacillota</taxon>
        <taxon>Bacilli</taxon>
        <taxon>Bacillales</taxon>
        <taxon>Staphylococcaceae</taxon>
        <taxon>Nosocomiicoccus</taxon>
    </lineage>
</organism>
<dbReference type="Gene3D" id="1.10.260.40">
    <property type="entry name" value="lambda repressor-like DNA-binding domains"/>
    <property type="match status" value="1"/>
</dbReference>
<protein>
    <submittedName>
        <fullName evidence="2">Helix-turn-helix transcriptional regulator</fullName>
    </submittedName>
</protein>
<gene>
    <name evidence="2" type="ORF">CJ229_003275</name>
</gene>
<evidence type="ECO:0000259" key="1">
    <source>
        <dbReference type="SMART" id="SM00530"/>
    </source>
</evidence>
<sequence>MIKSRLAVLMAERGLKISDVYYETGISKTTLMAISENTGKGVQYETVDRLCNYLGVTPCEFFEYSPYMIDLSTYFKSEREMSNLTLKVKKQSYEKNFYFTLSINSDPYYFPIDKNDYTAIIRINLEHTDLYDNEEFYKILDDLTVSFRTDFLNELVYKSKKLIIRAIKENHELDKVLIADKKNDIKQGDKVLIRLFEDTRHEKLKRMTLS</sequence>
<reference evidence="3" key="1">
    <citation type="submission" date="2017-09" db="EMBL/GenBank/DDBJ databases">
        <title>Bacterial strain isolated from the female urinary microbiota.</title>
        <authorList>
            <person name="Thomas-White K."/>
            <person name="Kumar N."/>
            <person name="Forster S."/>
            <person name="Putonti C."/>
            <person name="Lawley T."/>
            <person name="Wolfe A.J."/>
        </authorList>
    </citation>
    <scope>NUCLEOTIDE SEQUENCE [LARGE SCALE GENOMIC DNA]</scope>
    <source>
        <strain evidence="3">UMB0959</strain>
    </source>
</reference>
<dbReference type="GO" id="GO:0003677">
    <property type="term" value="F:DNA binding"/>
    <property type="evidence" value="ECO:0007669"/>
    <property type="project" value="InterPro"/>
</dbReference>
<dbReference type="RefSeq" id="WP_102167429.1">
    <property type="nucleotide sequence ID" value="NZ_CP136964.1"/>
</dbReference>
<dbReference type="SMART" id="SM00530">
    <property type="entry name" value="HTH_XRE"/>
    <property type="match status" value="1"/>
</dbReference>
<evidence type="ECO:0000313" key="2">
    <source>
        <dbReference type="EMBL" id="WOS96780.1"/>
    </source>
</evidence>
<dbReference type="InterPro" id="IPR001387">
    <property type="entry name" value="Cro/C1-type_HTH"/>
</dbReference>
<dbReference type="InterPro" id="IPR010982">
    <property type="entry name" value="Lambda_DNA-bd_dom_sf"/>
</dbReference>
<dbReference type="Proteomes" id="UP000243626">
    <property type="component" value="Chromosome"/>
</dbReference>
<proteinExistence type="predicted"/>
<feature type="domain" description="HTH cro/C1-type" evidence="1">
    <location>
        <begin position="5"/>
        <end position="61"/>
    </location>
</feature>